<dbReference type="InterPro" id="IPR005584">
    <property type="entry name" value="DNA_gyrase_inhibitor_YacG"/>
</dbReference>
<evidence type="ECO:0000256" key="4">
    <source>
        <dbReference type="SAM" id="MobiDB-lite"/>
    </source>
</evidence>
<feature type="binding site" evidence="3">
    <location>
        <position position="6"/>
    </location>
    <ligand>
        <name>Zn(2+)</name>
        <dbReference type="ChEBI" id="CHEBI:29105"/>
    </ligand>
</feature>
<proteinExistence type="inferred from homology"/>
<comment type="subunit">
    <text evidence="3">Interacts with GyrB.</text>
</comment>
<feature type="binding site" evidence="3">
    <location>
        <position position="22"/>
    </location>
    <ligand>
        <name>Zn(2+)</name>
        <dbReference type="ChEBI" id="CHEBI:29105"/>
    </ligand>
</feature>
<dbReference type="PANTHER" id="PTHR36150:SF1">
    <property type="entry name" value="DNA GYRASE INHIBITOR YACG"/>
    <property type="match status" value="1"/>
</dbReference>
<evidence type="ECO:0000313" key="6">
    <source>
        <dbReference type="Proteomes" id="UP000665026"/>
    </source>
</evidence>
<feature type="region of interest" description="Disordered" evidence="4">
    <location>
        <begin position="38"/>
        <end position="60"/>
    </location>
</feature>
<dbReference type="RefSeq" id="WP_209355516.1">
    <property type="nucleotide sequence ID" value="NZ_CP060010.1"/>
</dbReference>
<name>A0A975EML1_9RHOB</name>
<feature type="compositionally biased region" description="Polar residues" evidence="4">
    <location>
        <begin position="51"/>
        <end position="60"/>
    </location>
</feature>
<sequence>MSCPICQKPTEKPYRPFCSKRCADIDLAKWLNEDYAVPAREEDPFSEDAEAQSNPSDRLH</sequence>
<dbReference type="EMBL" id="CP060010">
    <property type="protein sequence ID" value="QTN34831.1"/>
    <property type="molecule type" value="Genomic_DNA"/>
</dbReference>
<dbReference type="SUPFAM" id="SSF57716">
    <property type="entry name" value="Glucocorticoid receptor-like (DNA-binding domain)"/>
    <property type="match status" value="1"/>
</dbReference>
<dbReference type="HAMAP" id="MF_00649">
    <property type="entry name" value="DNA_gyrase_inhibitor_YacG"/>
    <property type="match status" value="1"/>
</dbReference>
<comment type="similarity">
    <text evidence="3">Belongs to the DNA gyrase inhibitor YacG family.</text>
</comment>
<keyword evidence="2 3" id="KW-0862">Zinc</keyword>
<comment type="cofactor">
    <cofactor evidence="3">
        <name>Zn(2+)</name>
        <dbReference type="ChEBI" id="CHEBI:29105"/>
    </cofactor>
    <text evidence="3">Binds 1 zinc ion.</text>
</comment>
<evidence type="ECO:0000256" key="2">
    <source>
        <dbReference type="ARBA" id="ARBA00022833"/>
    </source>
</evidence>
<dbReference type="Proteomes" id="UP000665026">
    <property type="component" value="Chromosome"/>
</dbReference>
<dbReference type="Pfam" id="PF03884">
    <property type="entry name" value="YacG"/>
    <property type="match status" value="1"/>
</dbReference>
<comment type="function">
    <text evidence="3">Inhibits all the catalytic activities of DNA gyrase by preventing its interaction with DNA. Acts by binding directly to the C-terminal domain of GyrB, which probably disrupts DNA binding by the gyrase.</text>
</comment>
<dbReference type="KEGG" id="cact:HZ995_09975"/>
<dbReference type="InterPro" id="IPR013088">
    <property type="entry name" value="Znf_NHR/GATA"/>
</dbReference>
<feature type="binding site" evidence="3">
    <location>
        <position position="18"/>
    </location>
    <ligand>
        <name>Zn(2+)</name>
        <dbReference type="ChEBI" id="CHEBI:29105"/>
    </ligand>
</feature>
<gene>
    <name evidence="3 5" type="primary">yacG</name>
    <name evidence="5" type="ORF">HZ995_09975</name>
</gene>
<evidence type="ECO:0000313" key="5">
    <source>
        <dbReference type="EMBL" id="QTN34831.1"/>
    </source>
</evidence>
<dbReference type="Gene3D" id="3.30.50.10">
    <property type="entry name" value="Erythroid Transcription Factor GATA-1, subunit A"/>
    <property type="match status" value="1"/>
</dbReference>
<organism evidence="5 6">
    <name type="scientific">Cognatishimia activa</name>
    <dbReference type="NCBI Taxonomy" id="1715691"/>
    <lineage>
        <taxon>Bacteria</taxon>
        <taxon>Pseudomonadati</taxon>
        <taxon>Pseudomonadota</taxon>
        <taxon>Alphaproteobacteria</taxon>
        <taxon>Rhodobacterales</taxon>
        <taxon>Paracoccaceae</taxon>
        <taxon>Cognatishimia</taxon>
    </lineage>
</organism>
<dbReference type="GO" id="GO:0008270">
    <property type="term" value="F:zinc ion binding"/>
    <property type="evidence" value="ECO:0007669"/>
    <property type="project" value="UniProtKB-UniRule"/>
</dbReference>
<dbReference type="GO" id="GO:0008657">
    <property type="term" value="F:DNA topoisomerase type II (double strand cut, ATP-hydrolyzing) inhibitor activity"/>
    <property type="evidence" value="ECO:0007669"/>
    <property type="project" value="UniProtKB-UniRule"/>
</dbReference>
<feature type="binding site" evidence="3">
    <location>
        <position position="3"/>
    </location>
    <ligand>
        <name>Zn(2+)</name>
        <dbReference type="ChEBI" id="CHEBI:29105"/>
    </ligand>
</feature>
<evidence type="ECO:0000256" key="1">
    <source>
        <dbReference type="ARBA" id="ARBA00022723"/>
    </source>
</evidence>
<evidence type="ECO:0000256" key="3">
    <source>
        <dbReference type="HAMAP-Rule" id="MF_00649"/>
    </source>
</evidence>
<reference evidence="5" key="1">
    <citation type="submission" date="2020-07" db="EMBL/GenBank/DDBJ databases">
        <title>Genome sequences of bacteria associated with the marine, planktonic diatom Thalassiosira profunda strain ECT2AJA-044.</title>
        <authorList>
            <person name="Gargas C.B."/>
            <person name="Roberts W.R."/>
            <person name="Alverson A.J."/>
        </authorList>
    </citation>
    <scope>NUCLEOTIDE SEQUENCE</scope>
    <source>
        <strain evidence="5">ECT2AJA-044</strain>
    </source>
</reference>
<dbReference type="PANTHER" id="PTHR36150">
    <property type="entry name" value="DNA GYRASE INHIBITOR YACG"/>
    <property type="match status" value="1"/>
</dbReference>
<accession>A0A975EML1</accession>
<dbReference type="GO" id="GO:0006355">
    <property type="term" value="P:regulation of DNA-templated transcription"/>
    <property type="evidence" value="ECO:0007669"/>
    <property type="project" value="InterPro"/>
</dbReference>
<dbReference type="AlphaFoldDB" id="A0A975EML1"/>
<keyword evidence="1 3" id="KW-0479">Metal-binding</keyword>
<protein>
    <recommendedName>
        <fullName evidence="3">DNA gyrase inhibitor YacG</fullName>
    </recommendedName>
</protein>